<comment type="caution">
    <text evidence="2">The sequence shown here is derived from an EMBL/GenBank/DDBJ whole genome shotgun (WGS) entry which is preliminary data.</text>
</comment>
<keyword evidence="3" id="KW-1185">Reference proteome</keyword>
<dbReference type="RefSeq" id="WP_343913070.1">
    <property type="nucleotide sequence ID" value="NZ_BAAAGE010000003.1"/>
</dbReference>
<keyword evidence="1" id="KW-0812">Transmembrane</keyword>
<reference evidence="3" key="1">
    <citation type="journal article" date="2019" name="Int. J. Syst. Evol. Microbiol.">
        <title>The Global Catalogue of Microorganisms (GCM) 10K type strain sequencing project: providing services to taxonomists for standard genome sequencing and annotation.</title>
        <authorList>
            <consortium name="The Broad Institute Genomics Platform"/>
            <consortium name="The Broad Institute Genome Sequencing Center for Infectious Disease"/>
            <person name="Wu L."/>
            <person name="Ma J."/>
        </authorList>
    </citation>
    <scope>NUCLEOTIDE SEQUENCE [LARGE SCALE GENOMIC DNA]</scope>
    <source>
        <strain evidence="3">JCM 15974</strain>
    </source>
</reference>
<gene>
    <name evidence="2" type="ORF">GCM10009430_29500</name>
</gene>
<dbReference type="EMBL" id="BAAAGE010000003">
    <property type="protein sequence ID" value="GAA0724756.1"/>
    <property type="molecule type" value="Genomic_DNA"/>
</dbReference>
<feature type="transmembrane region" description="Helical" evidence="1">
    <location>
        <begin position="7"/>
        <end position="24"/>
    </location>
</feature>
<feature type="transmembrane region" description="Helical" evidence="1">
    <location>
        <begin position="76"/>
        <end position="93"/>
    </location>
</feature>
<sequence length="140" mass="16177">MTDLLKLARIQTILVFLFIILKFIRPTVLNSSTYNWIKIVLLSLPNFFEAIIGTFLLTGIGLYINFRILPEKTKISIYKLYVLATILAGVYVITQELKIHNLGGNNVYDINDIIFSFIGLIVGYFMIRRIQPKIYNTNRD</sequence>
<feature type="transmembrane region" description="Helical" evidence="1">
    <location>
        <begin position="36"/>
        <end position="64"/>
    </location>
</feature>
<feature type="transmembrane region" description="Helical" evidence="1">
    <location>
        <begin position="113"/>
        <end position="130"/>
    </location>
</feature>
<evidence type="ECO:0000256" key="1">
    <source>
        <dbReference type="SAM" id="Phobius"/>
    </source>
</evidence>
<keyword evidence="1" id="KW-0472">Membrane</keyword>
<evidence type="ECO:0008006" key="4">
    <source>
        <dbReference type="Google" id="ProtNLM"/>
    </source>
</evidence>
<name>A0ABP3U5D1_9FLAO</name>
<protein>
    <recommendedName>
        <fullName evidence="4">VanZ like family protein</fullName>
    </recommendedName>
</protein>
<accession>A0ABP3U5D1</accession>
<evidence type="ECO:0000313" key="3">
    <source>
        <dbReference type="Proteomes" id="UP001501758"/>
    </source>
</evidence>
<keyword evidence="1" id="KW-1133">Transmembrane helix</keyword>
<organism evidence="2 3">
    <name type="scientific">Aquimarina litoralis</name>
    <dbReference type="NCBI Taxonomy" id="584605"/>
    <lineage>
        <taxon>Bacteria</taxon>
        <taxon>Pseudomonadati</taxon>
        <taxon>Bacteroidota</taxon>
        <taxon>Flavobacteriia</taxon>
        <taxon>Flavobacteriales</taxon>
        <taxon>Flavobacteriaceae</taxon>
        <taxon>Aquimarina</taxon>
    </lineage>
</organism>
<evidence type="ECO:0000313" key="2">
    <source>
        <dbReference type="EMBL" id="GAA0724756.1"/>
    </source>
</evidence>
<dbReference type="Proteomes" id="UP001501758">
    <property type="component" value="Unassembled WGS sequence"/>
</dbReference>
<proteinExistence type="predicted"/>